<evidence type="ECO:0000313" key="3">
    <source>
        <dbReference type="EMBL" id="AYW48599.1"/>
    </source>
</evidence>
<dbReference type="PROSITE" id="PS50035">
    <property type="entry name" value="PLD"/>
    <property type="match status" value="1"/>
</dbReference>
<dbReference type="EMBL" id="CP027783">
    <property type="protein sequence ID" value="AYW48599.1"/>
    <property type="molecule type" value="Genomic_DNA"/>
</dbReference>
<accession>A0AA38CW58</accession>
<dbReference type="Proteomes" id="UP001157039">
    <property type="component" value="Unassembled WGS sequence"/>
</dbReference>
<evidence type="ECO:0000313" key="4">
    <source>
        <dbReference type="EMBL" id="GMA71636.1"/>
    </source>
</evidence>
<dbReference type="GO" id="GO:0016747">
    <property type="term" value="F:acyltransferase activity, transferring groups other than amino-acyl groups"/>
    <property type="evidence" value="ECO:0007669"/>
    <property type="project" value="InterPro"/>
</dbReference>
<dbReference type="EMBL" id="BSUW01000001">
    <property type="protein sequence ID" value="GMA71636.1"/>
    <property type="molecule type" value="Genomic_DNA"/>
</dbReference>
<dbReference type="GO" id="GO:0006793">
    <property type="term" value="P:phosphorus metabolic process"/>
    <property type="evidence" value="ECO:0007669"/>
    <property type="project" value="UniProtKB-ARBA"/>
</dbReference>
<dbReference type="InterPro" id="IPR000182">
    <property type="entry name" value="GNAT_dom"/>
</dbReference>
<dbReference type="CDD" id="cd04301">
    <property type="entry name" value="NAT_SF"/>
    <property type="match status" value="1"/>
</dbReference>
<dbReference type="InterPro" id="IPR001736">
    <property type="entry name" value="PLipase_D/transphosphatidylase"/>
</dbReference>
<gene>
    <name evidence="3" type="ORF">C7K38_09600</name>
    <name evidence="4" type="ORF">GCM10025885_06850</name>
</gene>
<dbReference type="SUPFAM" id="SSF55729">
    <property type="entry name" value="Acyl-CoA N-acyltransferases (Nat)"/>
    <property type="match status" value="1"/>
</dbReference>
<dbReference type="PROSITE" id="PS51186">
    <property type="entry name" value="GNAT"/>
    <property type="match status" value="1"/>
</dbReference>
<dbReference type="PANTHER" id="PTHR43451:SF1">
    <property type="entry name" value="ACETYLTRANSFERASE"/>
    <property type="match status" value="1"/>
</dbReference>
<proteinExistence type="predicted"/>
<organism evidence="4 6">
    <name type="scientific">Tetragenococcus osmophilus</name>
    <dbReference type="NCBI Taxonomy" id="526944"/>
    <lineage>
        <taxon>Bacteria</taxon>
        <taxon>Bacillati</taxon>
        <taxon>Bacillota</taxon>
        <taxon>Bacilli</taxon>
        <taxon>Lactobacillales</taxon>
        <taxon>Enterococcaceae</taxon>
        <taxon>Tetragenococcus</taxon>
    </lineage>
</organism>
<name>A0AA38CW58_9ENTE</name>
<dbReference type="InterPro" id="IPR052564">
    <property type="entry name" value="N-acetyltrans/Recomb-assoc"/>
</dbReference>
<keyword evidence="5" id="KW-1185">Reference proteome</keyword>
<feature type="domain" description="N-acetyltransferase" evidence="2">
    <location>
        <begin position="1"/>
        <end position="150"/>
    </location>
</feature>
<reference evidence="4" key="4">
    <citation type="submission" date="2023-02" db="EMBL/GenBank/DDBJ databases">
        <authorList>
            <person name="Sun Q."/>
            <person name="Mori K."/>
        </authorList>
    </citation>
    <scope>NUCLEOTIDE SEQUENCE</scope>
    <source>
        <strain evidence="4">NBRC 114545</strain>
    </source>
</reference>
<sequence length="156" mass="18295">MQIRHYITSDKDEVIQMVKQTIYSVNKKDYNYKQILAWTAINESSWDHSVANHQAIVMIDNSNKIIGFADMDDNGYLENLFVHKNYQNMSIGTKLVTNLETHTQCKEFSTFASITAKPFFEKLGYDVVRKNIALLRGQYFKNYYMKKANNIKFNQI</sequence>
<feature type="domain" description="PLD phosphodiesterase" evidence="1">
    <location>
        <begin position="48"/>
        <end position="75"/>
    </location>
</feature>
<dbReference type="Pfam" id="PF13673">
    <property type="entry name" value="Acetyltransf_10"/>
    <property type="match status" value="1"/>
</dbReference>
<dbReference type="AlphaFoldDB" id="A0AA38CW58"/>
<evidence type="ECO:0000313" key="6">
    <source>
        <dbReference type="Proteomes" id="UP001157039"/>
    </source>
</evidence>
<dbReference type="Proteomes" id="UP000268310">
    <property type="component" value="Chromosome"/>
</dbReference>
<evidence type="ECO:0000259" key="1">
    <source>
        <dbReference type="PROSITE" id="PS50035"/>
    </source>
</evidence>
<reference evidence="4 6" key="2">
    <citation type="journal article" date="2014" name="Int. J. Syst. Evol. Microbiol.">
        <title>Complete genome sequence of Corynebacterium casei LMG S-19264T (=DSM 44701T), isolated from a smear-ripened cheese.</title>
        <authorList>
            <consortium name="US DOE Joint Genome Institute (JGI-PGF)"/>
            <person name="Walter F."/>
            <person name="Albersmeier A."/>
            <person name="Kalinowski J."/>
            <person name="Ruckert C."/>
        </authorList>
    </citation>
    <scope>NUCLEOTIDE SEQUENCE [LARGE SCALE GENOMIC DNA]</scope>
    <source>
        <strain evidence="4 6">NBRC 114545</strain>
    </source>
</reference>
<evidence type="ECO:0000313" key="5">
    <source>
        <dbReference type="Proteomes" id="UP000268310"/>
    </source>
</evidence>
<dbReference type="InterPro" id="IPR016181">
    <property type="entry name" value="Acyl_CoA_acyltransferase"/>
</dbReference>
<reference evidence="3 5" key="1">
    <citation type="journal article" date="2012" name="Int. J. Syst. Evol. Microbiol.">
        <title>Characterization of Tetragenococcus strains from sugar thick juice reveals a novel species, Tetragenococcus osmophilus sp. nov., and divides Tetragenococcus halophilus into two subspecies, T. halophilus subsp. halophilus subsp. nov. and T. halophilus subsp. flandriensis subsp. nov.</title>
        <authorList>
            <person name="Juste A."/>
            <person name="Van Trappen S."/>
            <person name="Verreth C."/>
            <person name="Cleenwerck I."/>
            <person name="De Vos P."/>
            <person name="Lievens B."/>
            <person name="Willems K.A."/>
        </authorList>
    </citation>
    <scope>NUCLEOTIDE SEQUENCE [LARGE SCALE GENOMIC DNA]</scope>
    <source>
        <strain evidence="3 5">JCM 31126</strain>
    </source>
</reference>
<protein>
    <submittedName>
        <fullName evidence="3 4">Acetyltransferase</fullName>
    </submittedName>
</protein>
<evidence type="ECO:0000259" key="2">
    <source>
        <dbReference type="PROSITE" id="PS51186"/>
    </source>
</evidence>
<dbReference type="KEGG" id="too:C7K38_09600"/>
<dbReference type="RefSeq" id="WP_123936384.1">
    <property type="nucleotide sequence ID" value="NZ_BSUW01000001.1"/>
</dbReference>
<dbReference type="PANTHER" id="PTHR43451">
    <property type="entry name" value="ACETYLTRANSFERASE (GNAT) FAMILY PROTEIN"/>
    <property type="match status" value="1"/>
</dbReference>
<reference evidence="3" key="3">
    <citation type="submission" date="2018-03" db="EMBL/GenBank/DDBJ databases">
        <authorList>
            <person name="Jeon C.O."/>
        </authorList>
    </citation>
    <scope>NUCLEOTIDE SEQUENCE</scope>
    <source>
        <strain evidence="3">JCM 31126</strain>
    </source>
</reference>
<dbReference type="Gene3D" id="3.40.630.30">
    <property type="match status" value="1"/>
</dbReference>